<comment type="subcellular location">
    <subcellularLocation>
        <location evidence="3">Secreted</location>
    </subcellularLocation>
</comment>
<dbReference type="Pfam" id="PF13802">
    <property type="entry name" value="Gal_mutarotas_2"/>
    <property type="match status" value="1"/>
</dbReference>
<dbReference type="SUPFAM" id="SSF49452">
    <property type="entry name" value="Starch-binding domain-like"/>
    <property type="match status" value="1"/>
</dbReference>
<dbReference type="InterPro" id="IPR030458">
    <property type="entry name" value="Glyco_hydro_31_AS"/>
</dbReference>
<dbReference type="InterPro" id="IPR002044">
    <property type="entry name" value="CBM20"/>
</dbReference>
<dbReference type="SUPFAM" id="SSF51445">
    <property type="entry name" value="(Trans)glycosidases"/>
    <property type="match status" value="1"/>
</dbReference>
<evidence type="ECO:0000256" key="16">
    <source>
        <dbReference type="ARBA" id="ARBA00025512"/>
    </source>
</evidence>
<dbReference type="Pfam" id="PF21365">
    <property type="entry name" value="Glyco_hydro_31_3rd"/>
    <property type="match status" value="1"/>
</dbReference>
<keyword evidence="14" id="KW-0961">Cell wall biogenesis/degradation</keyword>
<dbReference type="InterPro" id="IPR013780">
    <property type="entry name" value="Glyco_hydro_b"/>
</dbReference>
<dbReference type="GO" id="GO:0071555">
    <property type="term" value="P:cell wall organization"/>
    <property type="evidence" value="ECO:0007669"/>
    <property type="project" value="UniProtKB-KW"/>
</dbReference>
<dbReference type="InterPro" id="IPR013784">
    <property type="entry name" value="Carb-bd-like_fold"/>
</dbReference>
<dbReference type="Gene3D" id="2.60.40.1180">
    <property type="entry name" value="Golgi alpha-mannosidase II"/>
    <property type="match status" value="2"/>
</dbReference>
<feature type="domain" description="CBM20" evidence="19">
    <location>
        <begin position="463"/>
        <end position="569"/>
    </location>
</feature>
<sequence>MYFVNRPWVLALAALWPWETVAQDLDSCPGYKASNVVSTGSTLTADLTLAGSACNVYGTDLTDLKLVVEYQTDTRLHVQIFDAAQQVYQVPSSVVSRPDSTTSSTASAAFLVFKYVASPFSFSVVRQGSNEVIFDSSAASLIFETQYLRLRTSLPKNPYLYGFGEDTDPFRLNTTDYIRTLWSHDAYEIPTGTNLYGNHPIYFEHRPSIQETHGVFLLNSNGIDLKINNTGGANQYLEYNTLGGIFDFYFLAGPSPVEVAQQYSQVIGPPTMMPYWGFGFHQCRYGMQDIYEVADVVFNYTAAGIPLETMWTDIDYMDLRKVFTLDPDRFPLEKVRELVTHLHDNDQHYIVMVDPAVAYQDYPPFNDGVEVGAFMRDSNGSVFQDWFYPETQDFWNSQFSSFFDANTGVDIDGLWIDMNEASNFCVYPCSNPGAFAISNGDPPTPPAIRPYNPMSIPGWPADFQPQCQVDVLFQTNITTAYGQNVFMSGNVTAFGNWGVENVAPLSANAYTVARPLWELSISLPPSTTISYSYVFEQFNGSFTFEPGNNTITTGPCGSPQQTVEDAWTNAGSDGVTVESVIQEVDMFAVNTPVTEAAPPPASGKFLGLPGRNFINPPYRLHDAAGNISDNTLATDLQHYNGLMEYDTHNLYGTMMSATSRRAMLNRRPGLRPLFITRSTFAGAGTKVGHWLGDNAATWYDYQISIAESIAFAAIYQLPMVGADSISTLDHEFYRFPLVAEAAKIAIKARYQLLDYLYTAVYQQSVDGTPTLNPMFFLCPEDTNTLAIQAQFFFGSSILVSPVTIENATEVTIYQPDDQFYDFFTYEPIRGLGDLDDFNRYGADTTKALRTLDFNLIVAPGLWGNASGQLYLDDGVSIDQAATSVMSFEYTGTSLSMTGTFDYDAGVKIANIILLGAVPTTIPVNKPLTGPFDMALYPSGAPSIANFTGPVALPVAILAPGNSYIRYKSYHSYNTTQCALACTTTTAYNSRHPGSDGTYTPCNFFVAYLGRPTG</sequence>
<dbReference type="OrthoDB" id="5839090at2759"/>
<keyword evidence="12" id="KW-0119">Carbohydrate metabolism</keyword>
<evidence type="ECO:0000313" key="21">
    <source>
        <dbReference type="Proteomes" id="UP000235672"/>
    </source>
</evidence>
<evidence type="ECO:0000256" key="13">
    <source>
        <dbReference type="ARBA" id="ARBA00023295"/>
    </source>
</evidence>
<reference evidence="20 21" key="1">
    <citation type="submission" date="2016-05" db="EMBL/GenBank/DDBJ databases">
        <title>A degradative enzymes factory behind the ericoid mycorrhizal symbiosis.</title>
        <authorList>
            <consortium name="DOE Joint Genome Institute"/>
            <person name="Martino E."/>
            <person name="Morin E."/>
            <person name="Grelet G."/>
            <person name="Kuo A."/>
            <person name="Kohler A."/>
            <person name="Daghino S."/>
            <person name="Barry K."/>
            <person name="Choi C."/>
            <person name="Cichocki N."/>
            <person name="Clum A."/>
            <person name="Copeland A."/>
            <person name="Hainaut M."/>
            <person name="Haridas S."/>
            <person name="Labutti K."/>
            <person name="Lindquist E."/>
            <person name="Lipzen A."/>
            <person name="Khouja H.-R."/>
            <person name="Murat C."/>
            <person name="Ohm R."/>
            <person name="Olson A."/>
            <person name="Spatafora J."/>
            <person name="Veneault-Fourrey C."/>
            <person name="Henrissat B."/>
            <person name="Grigoriev I."/>
            <person name="Martin F."/>
            <person name="Perotto S."/>
        </authorList>
    </citation>
    <scope>NUCLEOTIDE SEQUENCE [LARGE SCALE GENOMIC DNA]</scope>
    <source>
        <strain evidence="20 21">UAMH 7357</strain>
    </source>
</reference>
<comment type="similarity">
    <text evidence="4 17">Belongs to the glycosyl hydrolase 31 family.</text>
</comment>
<gene>
    <name evidence="20" type="ORF">NA56DRAFT_754666</name>
</gene>
<evidence type="ECO:0000256" key="10">
    <source>
        <dbReference type="ARBA" id="ARBA00022801"/>
    </source>
</evidence>
<dbReference type="SUPFAM" id="SSF51011">
    <property type="entry name" value="Glycosyl hydrolase domain"/>
    <property type="match status" value="1"/>
</dbReference>
<evidence type="ECO:0000313" key="20">
    <source>
        <dbReference type="EMBL" id="PMD14679.1"/>
    </source>
</evidence>
<organism evidence="20 21">
    <name type="scientific">Hyaloscypha hepaticicola</name>
    <dbReference type="NCBI Taxonomy" id="2082293"/>
    <lineage>
        <taxon>Eukaryota</taxon>
        <taxon>Fungi</taxon>
        <taxon>Dikarya</taxon>
        <taxon>Ascomycota</taxon>
        <taxon>Pezizomycotina</taxon>
        <taxon>Leotiomycetes</taxon>
        <taxon>Helotiales</taxon>
        <taxon>Hyaloscyphaceae</taxon>
        <taxon>Hyaloscypha</taxon>
    </lineage>
</organism>
<dbReference type="InterPro" id="IPR013783">
    <property type="entry name" value="Ig-like_fold"/>
</dbReference>
<evidence type="ECO:0000256" key="11">
    <source>
        <dbReference type="ARBA" id="ARBA00023180"/>
    </source>
</evidence>
<dbReference type="CDD" id="cd14752">
    <property type="entry name" value="GH31_N"/>
    <property type="match status" value="1"/>
</dbReference>
<feature type="chain" id="PRO_5014357333" description="Probable alpha/beta-glucosidase agdC" evidence="18">
    <location>
        <begin position="23"/>
        <end position="1013"/>
    </location>
</feature>
<dbReference type="InterPro" id="IPR025887">
    <property type="entry name" value="Glyco_hydro_31_N_dom"/>
</dbReference>
<dbReference type="STRING" id="1745343.A0A2J6PL00"/>
<dbReference type="InterPro" id="IPR017853">
    <property type="entry name" value="GH"/>
</dbReference>
<dbReference type="GO" id="GO:0000272">
    <property type="term" value="P:polysaccharide catabolic process"/>
    <property type="evidence" value="ECO:0007669"/>
    <property type="project" value="UniProtKB-KW"/>
</dbReference>
<dbReference type="Gene3D" id="3.20.20.80">
    <property type="entry name" value="Glycosidases"/>
    <property type="match status" value="2"/>
</dbReference>
<keyword evidence="9 18" id="KW-0732">Signal</keyword>
<evidence type="ECO:0000256" key="17">
    <source>
        <dbReference type="RuleBase" id="RU361185"/>
    </source>
</evidence>
<keyword evidence="21" id="KW-1185">Reference proteome</keyword>
<comment type="catalytic activity">
    <reaction evidence="2">
        <text>Hydrolysis of terminal, non-reducing (1-&gt;4)-linked alpha-D-glucose residues with release of alpha-D-glucose.</text>
        <dbReference type="EC" id="3.2.1.20"/>
    </reaction>
</comment>
<dbReference type="InterPro" id="IPR011013">
    <property type="entry name" value="Gal_mutarotase_sf_dom"/>
</dbReference>
<proteinExistence type="inferred from homology"/>
<protein>
    <recommendedName>
        <fullName evidence="7">Probable alpha/beta-glucosidase agdC</fullName>
        <ecNumber evidence="5">3.2.1.20</ecNumber>
        <ecNumber evidence="6">3.2.1.21</ecNumber>
    </recommendedName>
</protein>
<keyword evidence="10 17" id="KW-0378">Hydrolase</keyword>
<evidence type="ECO:0000256" key="6">
    <source>
        <dbReference type="ARBA" id="ARBA00012744"/>
    </source>
</evidence>
<dbReference type="GO" id="GO:0008422">
    <property type="term" value="F:beta-glucosidase activity"/>
    <property type="evidence" value="ECO:0007669"/>
    <property type="project" value="UniProtKB-EC"/>
</dbReference>
<dbReference type="GO" id="GO:0005576">
    <property type="term" value="C:extracellular region"/>
    <property type="evidence" value="ECO:0007669"/>
    <property type="project" value="UniProtKB-SubCell"/>
</dbReference>
<dbReference type="EMBL" id="KZ613520">
    <property type="protein sequence ID" value="PMD14679.1"/>
    <property type="molecule type" value="Genomic_DNA"/>
</dbReference>
<keyword evidence="13 17" id="KW-0326">Glycosidase</keyword>
<dbReference type="AlphaFoldDB" id="A0A2J6PL00"/>
<dbReference type="SMART" id="SM01065">
    <property type="entry name" value="CBM_2"/>
    <property type="match status" value="1"/>
</dbReference>
<dbReference type="Gene3D" id="2.60.40.1760">
    <property type="entry name" value="glycosyl hydrolase (family 31)"/>
    <property type="match status" value="1"/>
</dbReference>
<keyword evidence="11" id="KW-0325">Glycoprotein</keyword>
<evidence type="ECO:0000256" key="3">
    <source>
        <dbReference type="ARBA" id="ARBA00004613"/>
    </source>
</evidence>
<name>A0A2J6PL00_9HELO</name>
<evidence type="ECO:0000256" key="4">
    <source>
        <dbReference type="ARBA" id="ARBA00007806"/>
    </source>
</evidence>
<evidence type="ECO:0000256" key="15">
    <source>
        <dbReference type="ARBA" id="ARBA00023326"/>
    </source>
</evidence>
<evidence type="ECO:0000256" key="8">
    <source>
        <dbReference type="ARBA" id="ARBA00022525"/>
    </source>
</evidence>
<evidence type="ECO:0000256" key="12">
    <source>
        <dbReference type="ARBA" id="ARBA00023277"/>
    </source>
</evidence>
<evidence type="ECO:0000256" key="5">
    <source>
        <dbReference type="ARBA" id="ARBA00012741"/>
    </source>
</evidence>
<comment type="function">
    <text evidence="16">Glucosidase involved in the degradation of cellulosic biomass. Has both alpha- and beta-glucosidase activity.</text>
</comment>
<dbReference type="EC" id="3.2.1.20" evidence="5"/>
<dbReference type="Pfam" id="PF01055">
    <property type="entry name" value="Glyco_hydro_31_2nd"/>
    <property type="match status" value="1"/>
</dbReference>
<feature type="signal peptide" evidence="18">
    <location>
        <begin position="1"/>
        <end position="22"/>
    </location>
</feature>
<dbReference type="PROSITE" id="PS51166">
    <property type="entry name" value="CBM20"/>
    <property type="match status" value="1"/>
</dbReference>
<evidence type="ECO:0000256" key="1">
    <source>
        <dbReference type="ARBA" id="ARBA00000448"/>
    </source>
</evidence>
<dbReference type="PANTHER" id="PTHR22762:SF67">
    <property type="entry name" value="ALPHA_BETA-GLUCOSIDASE AGDC-RELATED"/>
    <property type="match status" value="1"/>
</dbReference>
<keyword evidence="8" id="KW-0964">Secreted</keyword>
<dbReference type="Gene3D" id="2.60.40.10">
    <property type="entry name" value="Immunoglobulins"/>
    <property type="match status" value="1"/>
</dbReference>
<comment type="catalytic activity">
    <reaction evidence="1">
        <text>Hydrolysis of terminal, non-reducing beta-D-glucosyl residues with release of beta-D-glucose.</text>
        <dbReference type="EC" id="3.2.1.21"/>
    </reaction>
</comment>
<dbReference type="GO" id="GO:2001070">
    <property type="term" value="F:starch binding"/>
    <property type="evidence" value="ECO:0007669"/>
    <property type="project" value="InterPro"/>
</dbReference>
<dbReference type="Proteomes" id="UP000235672">
    <property type="component" value="Unassembled WGS sequence"/>
</dbReference>
<dbReference type="GO" id="GO:0004558">
    <property type="term" value="F:alpha-1,4-glucosidase activity"/>
    <property type="evidence" value="ECO:0007669"/>
    <property type="project" value="UniProtKB-EC"/>
</dbReference>
<evidence type="ECO:0000256" key="2">
    <source>
        <dbReference type="ARBA" id="ARBA00001657"/>
    </source>
</evidence>
<evidence type="ECO:0000259" key="19">
    <source>
        <dbReference type="PROSITE" id="PS51166"/>
    </source>
</evidence>
<dbReference type="InterPro" id="IPR000322">
    <property type="entry name" value="Glyco_hydro_31_TIM"/>
</dbReference>
<accession>A0A2J6PL00</accession>
<dbReference type="Pfam" id="PF00686">
    <property type="entry name" value="CBM_20"/>
    <property type="match status" value="1"/>
</dbReference>
<dbReference type="SUPFAM" id="SSF74650">
    <property type="entry name" value="Galactose mutarotase-like"/>
    <property type="match status" value="1"/>
</dbReference>
<dbReference type="PANTHER" id="PTHR22762">
    <property type="entry name" value="ALPHA-GLUCOSIDASE"/>
    <property type="match status" value="1"/>
</dbReference>
<dbReference type="PROSITE" id="PS00129">
    <property type="entry name" value="GLYCOSYL_HYDROL_F31_1"/>
    <property type="match status" value="1"/>
</dbReference>
<dbReference type="EC" id="3.2.1.21" evidence="6"/>
<evidence type="ECO:0000256" key="14">
    <source>
        <dbReference type="ARBA" id="ARBA00023316"/>
    </source>
</evidence>
<keyword evidence="15" id="KW-0624">Polysaccharide degradation</keyword>
<evidence type="ECO:0000256" key="7">
    <source>
        <dbReference type="ARBA" id="ARBA00014002"/>
    </source>
</evidence>
<evidence type="ECO:0000256" key="9">
    <source>
        <dbReference type="ARBA" id="ARBA00022729"/>
    </source>
</evidence>
<dbReference type="InterPro" id="IPR048395">
    <property type="entry name" value="Glyco_hydro_31_C"/>
</dbReference>
<evidence type="ECO:0000256" key="18">
    <source>
        <dbReference type="SAM" id="SignalP"/>
    </source>
</evidence>